<dbReference type="PROSITE" id="PS51257">
    <property type="entry name" value="PROKAR_LIPOPROTEIN"/>
    <property type="match status" value="1"/>
</dbReference>
<organism evidence="3 4">
    <name type="scientific">Paenibacillus terricola</name>
    <dbReference type="NCBI Taxonomy" id="2763503"/>
    <lineage>
        <taxon>Bacteria</taxon>
        <taxon>Bacillati</taxon>
        <taxon>Bacillota</taxon>
        <taxon>Bacilli</taxon>
        <taxon>Bacillales</taxon>
        <taxon>Paenibacillaceae</taxon>
        <taxon>Paenibacillus</taxon>
    </lineage>
</organism>
<dbReference type="EMBL" id="JACXZA010000002">
    <property type="protein sequence ID" value="MBD3919227.1"/>
    <property type="molecule type" value="Genomic_DNA"/>
</dbReference>
<reference evidence="3 4" key="1">
    <citation type="submission" date="2020-09" db="EMBL/GenBank/DDBJ databases">
        <title>Paenibacillus sp. strain PR3 16S rRNA gene Genome sequencing and assembly.</title>
        <authorList>
            <person name="Kim J."/>
        </authorList>
    </citation>
    <scope>NUCLEOTIDE SEQUENCE [LARGE SCALE GENOMIC DNA]</scope>
    <source>
        <strain evidence="3 4">PR3</strain>
    </source>
</reference>
<feature type="chain" id="PRO_5046029573" description="Sporulation lipoprotein, YhcN/YlaJ family" evidence="2">
    <location>
        <begin position="26"/>
        <end position="231"/>
    </location>
</feature>
<evidence type="ECO:0000256" key="1">
    <source>
        <dbReference type="SAM" id="MobiDB-lite"/>
    </source>
</evidence>
<evidence type="ECO:0000313" key="4">
    <source>
        <dbReference type="Proteomes" id="UP000609346"/>
    </source>
</evidence>
<evidence type="ECO:0008006" key="5">
    <source>
        <dbReference type="Google" id="ProtNLM"/>
    </source>
</evidence>
<name>A0ABR8MTD3_9BACL</name>
<sequence>MRMKSMTTVVSTLGAVLLLSGCASTANEENVGIHTAHSPHAAAVRDPNLIPSENGMKTMTTNRHGSTTNGMGTTVYSMIGSSGLHSTGFSAHLESRLSGAGISDVRVFVFDDTVVLATAKMVPSASQYDDVQRKLLSPNEGSSGKGSTPGEGLGGIKATAASSHDNLALAAKQIEGFMGGKVKVLTVESAQAVQMIEQIRKDAAADKLSPAKIAGEIQTLLQIVESKGIKK</sequence>
<feature type="signal peptide" evidence="2">
    <location>
        <begin position="1"/>
        <end position="25"/>
    </location>
</feature>
<evidence type="ECO:0000256" key="2">
    <source>
        <dbReference type="SAM" id="SignalP"/>
    </source>
</evidence>
<dbReference type="RefSeq" id="WP_191203485.1">
    <property type="nucleotide sequence ID" value="NZ_JACXZA010000002.1"/>
</dbReference>
<proteinExistence type="predicted"/>
<accession>A0ABR8MTD3</accession>
<evidence type="ECO:0000313" key="3">
    <source>
        <dbReference type="EMBL" id="MBD3919227.1"/>
    </source>
</evidence>
<feature type="compositionally biased region" description="Gly residues" evidence="1">
    <location>
        <begin position="143"/>
        <end position="155"/>
    </location>
</feature>
<comment type="caution">
    <text evidence="3">The sequence shown here is derived from an EMBL/GenBank/DDBJ whole genome shotgun (WGS) entry which is preliminary data.</text>
</comment>
<keyword evidence="4" id="KW-1185">Reference proteome</keyword>
<dbReference type="Proteomes" id="UP000609346">
    <property type="component" value="Unassembled WGS sequence"/>
</dbReference>
<feature type="region of interest" description="Disordered" evidence="1">
    <location>
        <begin position="135"/>
        <end position="156"/>
    </location>
</feature>
<keyword evidence="2" id="KW-0732">Signal</keyword>
<protein>
    <recommendedName>
        <fullName evidence="5">Sporulation lipoprotein, YhcN/YlaJ family</fullName>
    </recommendedName>
</protein>
<gene>
    <name evidence="3" type="ORF">H8B09_10725</name>
</gene>